<protein>
    <submittedName>
        <fullName evidence="1">Uncharacterized protein</fullName>
    </submittedName>
</protein>
<accession>A0ABN9BF57</accession>
<dbReference type="InterPro" id="IPR036188">
    <property type="entry name" value="FAD/NAD-bd_sf"/>
</dbReference>
<name>A0ABN9BF57_9NEOB</name>
<gene>
    <name evidence="1" type="ORF">SPARVUS_LOCUS2792152</name>
</gene>
<dbReference type="Proteomes" id="UP001162483">
    <property type="component" value="Unassembled WGS sequence"/>
</dbReference>
<reference evidence="1" key="1">
    <citation type="submission" date="2023-05" db="EMBL/GenBank/DDBJ databases">
        <authorList>
            <person name="Stuckert A."/>
        </authorList>
    </citation>
    <scope>NUCLEOTIDE SEQUENCE</scope>
</reference>
<dbReference type="Gene3D" id="3.50.50.60">
    <property type="entry name" value="FAD/NAD(P)-binding domain"/>
    <property type="match status" value="2"/>
</dbReference>
<dbReference type="InterPro" id="IPR038884">
    <property type="entry name" value="CFAP61"/>
</dbReference>
<keyword evidence="2" id="KW-1185">Reference proteome</keyword>
<dbReference type="SUPFAM" id="SSF51905">
    <property type="entry name" value="FAD/NAD(P)-binding domain"/>
    <property type="match status" value="1"/>
</dbReference>
<dbReference type="PANTHER" id="PTHR21178:SF8">
    <property type="entry name" value="CILIA- AND FLAGELLA-ASSOCIATED PROTEIN 61"/>
    <property type="match status" value="1"/>
</dbReference>
<sequence>MSLRSWVNVVVGKMTGIDRAAKFVIVSNDRKVPYDHLILCTGQQYQIPSPSRGNITKLLTNNEVPDCSKLRYIGKIPSNLFTLQDEKDCLKAIHWLKDNVVKQNGNVIVYGNTLDAYTTVSTLLSIGISGVRIHLVQPPLTSN</sequence>
<feature type="non-terminal residue" evidence="1">
    <location>
        <position position="143"/>
    </location>
</feature>
<dbReference type="PANTHER" id="PTHR21178">
    <property type="entry name" value="CILIA- AND FLAGELLA-ASSOCIATED PROTEIN 61"/>
    <property type="match status" value="1"/>
</dbReference>
<evidence type="ECO:0000313" key="1">
    <source>
        <dbReference type="EMBL" id="CAI9546180.1"/>
    </source>
</evidence>
<comment type="caution">
    <text evidence="1">The sequence shown here is derived from an EMBL/GenBank/DDBJ whole genome shotgun (WGS) entry which is preliminary data.</text>
</comment>
<proteinExistence type="predicted"/>
<evidence type="ECO:0000313" key="2">
    <source>
        <dbReference type="Proteomes" id="UP001162483"/>
    </source>
</evidence>
<organism evidence="1 2">
    <name type="scientific">Staurois parvus</name>
    <dbReference type="NCBI Taxonomy" id="386267"/>
    <lineage>
        <taxon>Eukaryota</taxon>
        <taxon>Metazoa</taxon>
        <taxon>Chordata</taxon>
        <taxon>Craniata</taxon>
        <taxon>Vertebrata</taxon>
        <taxon>Euteleostomi</taxon>
        <taxon>Amphibia</taxon>
        <taxon>Batrachia</taxon>
        <taxon>Anura</taxon>
        <taxon>Neobatrachia</taxon>
        <taxon>Ranoidea</taxon>
        <taxon>Ranidae</taxon>
        <taxon>Staurois</taxon>
    </lineage>
</organism>
<dbReference type="EMBL" id="CATNWA010003753">
    <property type="protein sequence ID" value="CAI9546180.1"/>
    <property type="molecule type" value="Genomic_DNA"/>
</dbReference>